<dbReference type="PANTHER" id="PTHR43383:SF2">
    <property type="entry name" value="AMIDOHYDROLASE 2 FAMILY PROTEIN"/>
    <property type="match status" value="1"/>
</dbReference>
<organism evidence="1 2">
    <name type="scientific">Agromyces mariniharenae</name>
    <dbReference type="NCBI Taxonomy" id="2604423"/>
    <lineage>
        <taxon>Bacteria</taxon>
        <taxon>Bacillati</taxon>
        <taxon>Actinomycetota</taxon>
        <taxon>Actinomycetes</taxon>
        <taxon>Micrococcales</taxon>
        <taxon>Microbacteriaceae</taxon>
        <taxon>Agromyces</taxon>
    </lineage>
</organism>
<keyword evidence="1" id="KW-0378">Hydrolase</keyword>
<dbReference type="SUPFAM" id="SSF51556">
    <property type="entry name" value="Metallo-dependent hydrolases"/>
    <property type="match status" value="1"/>
</dbReference>
<evidence type="ECO:0000313" key="2">
    <source>
        <dbReference type="Proteomes" id="UP000325243"/>
    </source>
</evidence>
<dbReference type="InterPro" id="IPR032466">
    <property type="entry name" value="Metal_Hydrolase"/>
</dbReference>
<dbReference type="PANTHER" id="PTHR43383">
    <property type="entry name" value="NODULIN 6"/>
    <property type="match status" value="1"/>
</dbReference>
<dbReference type="GO" id="GO:0016787">
    <property type="term" value="F:hydrolase activity"/>
    <property type="evidence" value="ECO:0007669"/>
    <property type="project" value="UniProtKB-KW"/>
</dbReference>
<accession>A0A5S4V7H6</accession>
<protein>
    <submittedName>
        <fullName evidence="1">Amidohydrolase</fullName>
    </submittedName>
</protein>
<comment type="caution">
    <text evidence="1">The sequence shown here is derived from an EMBL/GenBank/DDBJ whole genome shotgun (WGS) entry which is preliminary data.</text>
</comment>
<evidence type="ECO:0000313" key="1">
    <source>
        <dbReference type="EMBL" id="TYL54048.1"/>
    </source>
</evidence>
<gene>
    <name evidence="1" type="ORF">FYC51_10660</name>
</gene>
<dbReference type="EMBL" id="VSSB01000001">
    <property type="protein sequence ID" value="TYL54048.1"/>
    <property type="molecule type" value="Genomic_DNA"/>
</dbReference>
<name>A0A5S4V7H6_9MICO</name>
<reference evidence="1 2" key="1">
    <citation type="submission" date="2019-08" db="EMBL/GenBank/DDBJ databases">
        <authorList>
            <person name="Hu J."/>
        </authorList>
    </citation>
    <scope>NUCLEOTIDE SEQUENCE [LARGE SCALE GENOMIC DNA]</scope>
    <source>
        <strain evidence="1 2">NEAU-184</strain>
    </source>
</reference>
<dbReference type="AlphaFoldDB" id="A0A5S4V7H6"/>
<dbReference type="RefSeq" id="WP_148733512.1">
    <property type="nucleotide sequence ID" value="NZ_VSSB01000001.1"/>
</dbReference>
<sequence length="405" mass="43085">MTANAELARAIDAMPLIDHHAHSLLRPPLAERDLLDALTQAEHATDHAAIFDSQLGFALRRFCAPALGLPPFADAAEYLAARERLGFDEATRRLLGASGIRTYLIDDGHAPDRLLSDAQLAELASEGAGADGDRAGAAGDVRVHRIVRLERLAESVMSDAASGADFVDRLPVALEAAAASAVGFKTVAAYRGGLALDPAKPSPAELAEAAEAWHAASRRGGAASVRLVDPVIIRHLAWWALERGDAGGPGVLQVHVGFGDPDLRLDRADPFLLQPFIAATQATGGRIALLHCHPYLREASMLAHLFPHVFLDAGLAVAHVGANADTLVRESLDLAPFSKVLFSTDAWGVPERVLLGAAVWRDATTRVLGSYVAEHGWPVDEAIRVAELIAWRNADALYGRSFLEG</sequence>
<keyword evidence="2" id="KW-1185">Reference proteome</keyword>
<proteinExistence type="predicted"/>
<dbReference type="Proteomes" id="UP000325243">
    <property type="component" value="Unassembled WGS sequence"/>
</dbReference>
<dbReference type="Gene3D" id="3.20.20.140">
    <property type="entry name" value="Metal-dependent hydrolases"/>
    <property type="match status" value="1"/>
</dbReference>